<protein>
    <submittedName>
        <fullName evidence="1">Uncharacterized protein</fullName>
    </submittedName>
</protein>
<accession>A0A1G2BER2</accession>
<name>A0A1G2BER2_9BACT</name>
<dbReference type="AlphaFoldDB" id="A0A1G2BER2"/>
<dbReference type="EMBL" id="MHKI01000006">
    <property type="protein sequence ID" value="OGY87701.1"/>
    <property type="molecule type" value="Genomic_DNA"/>
</dbReference>
<comment type="caution">
    <text evidence="1">The sequence shown here is derived from an EMBL/GenBank/DDBJ whole genome shotgun (WGS) entry which is preliminary data.</text>
</comment>
<gene>
    <name evidence="1" type="ORF">A2319_04615</name>
</gene>
<dbReference type="Proteomes" id="UP000176420">
    <property type="component" value="Unassembled WGS sequence"/>
</dbReference>
<sequence length="205" mass="24174">MELFDENKYNPIFVGYFPKNKTIKKSDNKEWLNEISKFEISSVSECIVGGAENWINLWKHNEFGFYNNIETIITNFDIIHFNIFGYEIFPFGIEDENLTNDTKLIENSKKVNQLFNKNDFEFLGYDLVTWSVTDFVECSPLSCNAGYKEFPVNKYCLINKFNDALIAALSMSKREYEPGIYHIMKVYKLRNNLHTKLRRNPPRVN</sequence>
<organism evidence="1 2">
    <name type="scientific">Candidatus Kerfeldbacteria bacterium RIFOXYB2_FULL_38_14</name>
    <dbReference type="NCBI Taxonomy" id="1798547"/>
    <lineage>
        <taxon>Bacteria</taxon>
        <taxon>Candidatus Kerfeldiibacteriota</taxon>
    </lineage>
</organism>
<evidence type="ECO:0000313" key="1">
    <source>
        <dbReference type="EMBL" id="OGY87701.1"/>
    </source>
</evidence>
<evidence type="ECO:0000313" key="2">
    <source>
        <dbReference type="Proteomes" id="UP000176420"/>
    </source>
</evidence>
<proteinExistence type="predicted"/>
<reference evidence="1 2" key="1">
    <citation type="journal article" date="2016" name="Nat. Commun.">
        <title>Thousands of microbial genomes shed light on interconnected biogeochemical processes in an aquifer system.</title>
        <authorList>
            <person name="Anantharaman K."/>
            <person name="Brown C.T."/>
            <person name="Hug L.A."/>
            <person name="Sharon I."/>
            <person name="Castelle C.J."/>
            <person name="Probst A.J."/>
            <person name="Thomas B.C."/>
            <person name="Singh A."/>
            <person name="Wilkins M.J."/>
            <person name="Karaoz U."/>
            <person name="Brodie E.L."/>
            <person name="Williams K.H."/>
            <person name="Hubbard S.S."/>
            <person name="Banfield J.F."/>
        </authorList>
    </citation>
    <scope>NUCLEOTIDE SEQUENCE [LARGE SCALE GENOMIC DNA]</scope>
</reference>